<dbReference type="EMBL" id="BJNG01000020">
    <property type="protein sequence ID" value="GEC20594.1"/>
    <property type="molecule type" value="Genomic_DNA"/>
</dbReference>
<organism evidence="12 13">
    <name type="scientific">Pseudonocardia hydrocarbonoxydans</name>
    <dbReference type="NCBI Taxonomy" id="76726"/>
    <lineage>
        <taxon>Bacteria</taxon>
        <taxon>Bacillati</taxon>
        <taxon>Actinomycetota</taxon>
        <taxon>Actinomycetes</taxon>
        <taxon>Pseudonocardiales</taxon>
        <taxon>Pseudonocardiaceae</taxon>
        <taxon>Pseudonocardia</taxon>
    </lineage>
</organism>
<evidence type="ECO:0000256" key="7">
    <source>
        <dbReference type="ARBA" id="ARBA00023004"/>
    </source>
</evidence>
<keyword evidence="9 10" id="KW-0472">Membrane</keyword>
<keyword evidence="3 10" id="KW-0812">Transmembrane</keyword>
<dbReference type="GO" id="GO:0016020">
    <property type="term" value="C:membrane"/>
    <property type="evidence" value="ECO:0007669"/>
    <property type="project" value="UniProtKB-SubCell"/>
</dbReference>
<evidence type="ECO:0000256" key="3">
    <source>
        <dbReference type="ARBA" id="ARBA00022692"/>
    </source>
</evidence>
<evidence type="ECO:0000256" key="9">
    <source>
        <dbReference type="ARBA" id="ARBA00023136"/>
    </source>
</evidence>
<dbReference type="InterPro" id="IPR005804">
    <property type="entry name" value="FA_desaturase_dom"/>
</dbReference>
<dbReference type="PRINTS" id="PR00075">
    <property type="entry name" value="FACDDSATRASE"/>
</dbReference>
<gene>
    <name evidence="12" type="primary">desC_2</name>
    <name evidence="12" type="ORF">PHY01_28770</name>
</gene>
<evidence type="ECO:0000256" key="4">
    <source>
        <dbReference type="ARBA" id="ARBA00022832"/>
    </source>
</evidence>
<comment type="caution">
    <text evidence="12">The sequence shown here is derived from an EMBL/GenBank/DDBJ whole genome shotgun (WGS) entry which is preliminary data.</text>
</comment>
<evidence type="ECO:0000313" key="13">
    <source>
        <dbReference type="Proteomes" id="UP000320338"/>
    </source>
</evidence>
<feature type="transmembrane region" description="Helical" evidence="10">
    <location>
        <begin position="91"/>
        <end position="113"/>
    </location>
</feature>
<evidence type="ECO:0000313" key="12">
    <source>
        <dbReference type="EMBL" id="GEC20594.1"/>
    </source>
</evidence>
<name>A0A4Y3WP67_9PSEU</name>
<dbReference type="Pfam" id="PF00487">
    <property type="entry name" value="FA_desaturase"/>
    <property type="match status" value="1"/>
</dbReference>
<dbReference type="AlphaFoldDB" id="A0A4Y3WP67"/>
<evidence type="ECO:0000256" key="5">
    <source>
        <dbReference type="ARBA" id="ARBA00022989"/>
    </source>
</evidence>
<feature type="transmembrane region" description="Helical" evidence="10">
    <location>
        <begin position="30"/>
        <end position="54"/>
    </location>
</feature>
<dbReference type="Proteomes" id="UP000320338">
    <property type="component" value="Unassembled WGS sequence"/>
</dbReference>
<keyword evidence="7" id="KW-0408">Iron</keyword>
<keyword evidence="13" id="KW-1185">Reference proteome</keyword>
<evidence type="ECO:0000256" key="2">
    <source>
        <dbReference type="ARBA" id="ARBA00008749"/>
    </source>
</evidence>
<comment type="subcellular location">
    <subcellularLocation>
        <location evidence="1">Membrane</location>
        <topology evidence="1">Multi-pass membrane protein</topology>
    </subcellularLocation>
</comment>
<evidence type="ECO:0000256" key="10">
    <source>
        <dbReference type="SAM" id="Phobius"/>
    </source>
</evidence>
<feature type="transmembrane region" description="Helical" evidence="10">
    <location>
        <begin position="182"/>
        <end position="204"/>
    </location>
</feature>
<reference evidence="12 13" key="1">
    <citation type="submission" date="2019-06" db="EMBL/GenBank/DDBJ databases">
        <title>Whole genome shotgun sequence of Pseudonocardia hydrocarbonoxydans NBRC 14498.</title>
        <authorList>
            <person name="Hosoyama A."/>
            <person name="Uohara A."/>
            <person name="Ohji S."/>
            <person name="Ichikawa N."/>
        </authorList>
    </citation>
    <scope>NUCLEOTIDE SEQUENCE [LARGE SCALE GENOMIC DNA]</scope>
    <source>
        <strain evidence="12 13">NBRC 14498</strain>
    </source>
</reference>
<accession>A0A4Y3WP67</accession>
<dbReference type="GO" id="GO:0016717">
    <property type="term" value="F:oxidoreductase activity, acting on paired donors, with oxidation of a pair of donors resulting in the reduction of molecular oxygen to two molecules of water"/>
    <property type="evidence" value="ECO:0007669"/>
    <property type="project" value="InterPro"/>
</dbReference>
<dbReference type="InterPro" id="IPR015876">
    <property type="entry name" value="Acyl-CoA_DS"/>
</dbReference>
<evidence type="ECO:0000256" key="6">
    <source>
        <dbReference type="ARBA" id="ARBA00023002"/>
    </source>
</evidence>
<proteinExistence type="inferred from homology"/>
<keyword evidence="5 10" id="KW-1133">Transmembrane helix</keyword>
<feature type="transmembrane region" description="Helical" evidence="10">
    <location>
        <begin position="60"/>
        <end position="79"/>
    </location>
</feature>
<feature type="transmembrane region" description="Helical" evidence="10">
    <location>
        <begin position="133"/>
        <end position="155"/>
    </location>
</feature>
<evidence type="ECO:0000256" key="8">
    <source>
        <dbReference type="ARBA" id="ARBA00023098"/>
    </source>
</evidence>
<dbReference type="GO" id="GO:0006631">
    <property type="term" value="P:fatty acid metabolic process"/>
    <property type="evidence" value="ECO:0007669"/>
    <property type="project" value="UniProtKB-KW"/>
</dbReference>
<dbReference type="RefSeq" id="WP_141279133.1">
    <property type="nucleotide sequence ID" value="NZ_BAAARZ010000003.1"/>
</dbReference>
<evidence type="ECO:0000259" key="11">
    <source>
        <dbReference type="Pfam" id="PF00487"/>
    </source>
</evidence>
<evidence type="ECO:0000256" key="1">
    <source>
        <dbReference type="ARBA" id="ARBA00004141"/>
    </source>
</evidence>
<comment type="similarity">
    <text evidence="2">Belongs to the fatty acid desaturase type 2 family.</text>
</comment>
<keyword evidence="6" id="KW-0560">Oxidoreductase</keyword>
<protein>
    <submittedName>
        <fullName evidence="12">Stearoyl-CoA desaturase</fullName>
    </submittedName>
</protein>
<feature type="domain" description="Fatty acid desaturase" evidence="11">
    <location>
        <begin position="61"/>
        <end position="274"/>
    </location>
</feature>
<keyword evidence="8" id="KW-0443">Lipid metabolism</keyword>
<dbReference type="PANTHER" id="PTHR11351">
    <property type="entry name" value="ACYL-COA DESATURASE"/>
    <property type="match status" value="1"/>
</dbReference>
<keyword evidence="4" id="KW-0276">Fatty acid metabolism</keyword>
<dbReference type="CDD" id="cd03505">
    <property type="entry name" value="Delta9-FADS-like"/>
    <property type="match status" value="1"/>
</dbReference>
<dbReference type="OrthoDB" id="19906at2"/>
<sequence length="315" mass="34980">MSITAEAVPDPLRKGPNPVLGGQRTRFQHAMIYVFVGGPMLALVAAVPLAWGWGVGWHDLALLAGFYTLAVLGITVGFHRHFTHKSFKAKPWLRVLLAITGSLAVQGNVFNWVADHRRHHAFSDKEGDPHSPWAFGTSPAAVAKGFLHAHMGWFFDRNETNHSRFIPDLLADRALRGVARTFGLWVAVSLLLPAVIGGLVTWSWQGALTGFFWGGLVRLAVSNHVTWSINSICHMVGRRPFRSRDRSRNFWPLAVLSMGESWHNLHHADPTCARHGVLPGQIDVSARVIWLFERAGWASDVRWPTPGRLAKLASR</sequence>
<dbReference type="PANTHER" id="PTHR11351:SF3">
    <property type="entry name" value="BLL4393 PROTEIN"/>
    <property type="match status" value="1"/>
</dbReference>